<gene>
    <name evidence="1" type="ORF">AVENLUH5627_03262</name>
</gene>
<accession>A0A150HJU1</accession>
<proteinExistence type="predicted"/>
<dbReference type="Proteomes" id="UP000075680">
    <property type="component" value="Unassembled WGS sequence"/>
</dbReference>
<organism evidence="1 2">
    <name type="scientific">Acinetobacter venetianus</name>
    <dbReference type="NCBI Taxonomy" id="52133"/>
    <lineage>
        <taxon>Bacteria</taxon>
        <taxon>Pseudomonadati</taxon>
        <taxon>Pseudomonadota</taxon>
        <taxon>Gammaproteobacteria</taxon>
        <taxon>Moraxellales</taxon>
        <taxon>Moraxellaceae</taxon>
        <taxon>Acinetobacter</taxon>
    </lineage>
</organism>
<dbReference type="PROSITE" id="PS51257">
    <property type="entry name" value="PROKAR_LIPOPROTEIN"/>
    <property type="match status" value="1"/>
</dbReference>
<reference evidence="1 2" key="1">
    <citation type="journal article" date="2016" name="Sci. Rep.">
        <title>Genomic and phenotypic characterization of the species Acinetobacter venetianus.</title>
        <authorList>
            <person name="Fondi M."/>
            <person name="Maida I."/>
            <person name="Perrin E."/>
            <person name="Orlandini V."/>
            <person name="La Torre L."/>
            <person name="Bosi E."/>
            <person name="Negroni A."/>
            <person name="Zanaroli G."/>
            <person name="Fava F."/>
            <person name="Decorosi F."/>
            <person name="Giovannetti L."/>
            <person name="Viti C."/>
            <person name="Vaneechoutte M."/>
            <person name="Dijkshoorn L."/>
            <person name="Fani R."/>
        </authorList>
    </citation>
    <scope>NUCLEOTIDE SEQUENCE [LARGE SCALE GENOMIC DNA]</scope>
    <source>
        <strain evidence="1 2">LUH5627</strain>
    </source>
</reference>
<name>A0A150HJU1_9GAMM</name>
<dbReference type="RefSeq" id="WP_061519716.1">
    <property type="nucleotide sequence ID" value="NZ_JRUE01000242.1"/>
</dbReference>
<evidence type="ECO:0008006" key="3">
    <source>
        <dbReference type="Google" id="ProtNLM"/>
    </source>
</evidence>
<dbReference type="AlphaFoldDB" id="A0A150HJU1"/>
<dbReference type="PATRIC" id="fig|52133.18.peg.3346"/>
<evidence type="ECO:0000313" key="1">
    <source>
        <dbReference type="EMBL" id="KXZ63620.1"/>
    </source>
</evidence>
<comment type="caution">
    <text evidence="1">The sequence shown here is derived from an EMBL/GenBank/DDBJ whole genome shotgun (WGS) entry which is preliminary data.</text>
</comment>
<evidence type="ECO:0000313" key="2">
    <source>
        <dbReference type="Proteomes" id="UP000075680"/>
    </source>
</evidence>
<sequence length="202" mass="22816">MKRLIILTSVALMVTGCDKTKTDTPDKTTPTEVQPVTEHDELTVVEKEDLNSLRTSPIEETANQAEFYLNHLDTSSVQEVRAFIKKGLEEWEAFNSERADPNDPPLPENTEASMEYRIEVKNHVYGSSVVETAYLNLISLSDSIEMDKLIVNRGNCRADYRSGANPITYGNSMRFFLNCDPRNIREVTAVLKDGRQIVMSPQ</sequence>
<dbReference type="EMBL" id="JRUE01000242">
    <property type="protein sequence ID" value="KXZ63620.1"/>
    <property type="molecule type" value="Genomic_DNA"/>
</dbReference>
<protein>
    <recommendedName>
        <fullName evidence="3">Lipoprotein</fullName>
    </recommendedName>
</protein>